<dbReference type="CDD" id="cd04301">
    <property type="entry name" value="NAT_SF"/>
    <property type="match status" value="1"/>
</dbReference>
<dbReference type="InterPro" id="IPR016181">
    <property type="entry name" value="Acyl_CoA_acyltransferase"/>
</dbReference>
<name>A0ABX8W8L1_9LACO</name>
<keyword evidence="2" id="KW-0012">Acyltransferase</keyword>
<dbReference type="InterPro" id="IPR000182">
    <property type="entry name" value="GNAT_dom"/>
</dbReference>
<sequence>MKMKYITTQNINQKQLINLYNSVGWTAYTKNPTGLKAAINNSLLTIAAINEDKLVGLIRVVGDGVSIIYIQDLLVQPSYQKQGIGTHLVKLVLTKFQAVRQKVLLTIDEPETRFFYKKCGFRSCDQGQLVAFYQEF</sequence>
<evidence type="ECO:0000313" key="5">
    <source>
        <dbReference type="Proteomes" id="UP000826550"/>
    </source>
</evidence>
<evidence type="ECO:0000313" key="4">
    <source>
        <dbReference type="EMBL" id="QYN53843.1"/>
    </source>
</evidence>
<dbReference type="Gene3D" id="3.40.630.30">
    <property type="match status" value="1"/>
</dbReference>
<proteinExistence type="predicted"/>
<dbReference type="PROSITE" id="PS51186">
    <property type="entry name" value="GNAT"/>
    <property type="match status" value="1"/>
</dbReference>
<dbReference type="PANTHER" id="PTHR43626">
    <property type="entry name" value="ACYL-COA N-ACYLTRANSFERASE"/>
    <property type="match status" value="1"/>
</dbReference>
<dbReference type="Pfam" id="PF13673">
    <property type="entry name" value="Acetyltransf_10"/>
    <property type="match status" value="1"/>
</dbReference>
<keyword evidence="1" id="KW-0808">Transferase</keyword>
<dbReference type="Proteomes" id="UP000826550">
    <property type="component" value="Chromosome"/>
</dbReference>
<accession>A0ABX8W8L1</accession>
<dbReference type="InterPro" id="IPR045039">
    <property type="entry name" value="NSI-like"/>
</dbReference>
<organism evidence="4 5">
    <name type="scientific">Lactobacillus panisapium</name>
    <dbReference type="NCBI Taxonomy" id="2012495"/>
    <lineage>
        <taxon>Bacteria</taxon>
        <taxon>Bacillati</taxon>
        <taxon>Bacillota</taxon>
        <taxon>Bacilli</taxon>
        <taxon>Lactobacillales</taxon>
        <taxon>Lactobacillaceae</taxon>
        <taxon>Lactobacillus</taxon>
    </lineage>
</organism>
<evidence type="ECO:0000256" key="1">
    <source>
        <dbReference type="ARBA" id="ARBA00022679"/>
    </source>
</evidence>
<evidence type="ECO:0000259" key="3">
    <source>
        <dbReference type="PROSITE" id="PS51186"/>
    </source>
</evidence>
<reference evidence="4 5" key="1">
    <citation type="submission" date="2020-01" db="EMBL/GenBank/DDBJ databases">
        <title>Vast differences in strain-level diversity in the gut microbiota of two closely related honey bee species.</title>
        <authorList>
            <person name="Ellegaard K.M."/>
            <person name="Suenami S."/>
            <person name="Miyazaki R."/>
            <person name="Engel P."/>
        </authorList>
    </citation>
    <scope>NUCLEOTIDE SEQUENCE [LARGE SCALE GENOMIC DNA]</scope>
    <source>
        <strain evidence="4 5">ESL0416</strain>
    </source>
</reference>
<gene>
    <name evidence="4" type="ORF">GYM71_07270</name>
</gene>
<feature type="domain" description="N-acetyltransferase" evidence="3">
    <location>
        <begin position="6"/>
        <end position="136"/>
    </location>
</feature>
<dbReference type="EMBL" id="CP048268">
    <property type="protein sequence ID" value="QYN53843.1"/>
    <property type="molecule type" value="Genomic_DNA"/>
</dbReference>
<keyword evidence="5" id="KW-1185">Reference proteome</keyword>
<evidence type="ECO:0000256" key="2">
    <source>
        <dbReference type="ARBA" id="ARBA00023315"/>
    </source>
</evidence>
<dbReference type="SUPFAM" id="SSF55729">
    <property type="entry name" value="Acyl-CoA N-acyltransferases (Nat)"/>
    <property type="match status" value="1"/>
</dbReference>
<dbReference type="PANTHER" id="PTHR43626:SF4">
    <property type="entry name" value="GCN5-RELATED N-ACETYLTRANSFERASE 2, CHLOROPLASTIC"/>
    <property type="match status" value="1"/>
</dbReference>
<protein>
    <submittedName>
        <fullName evidence="4">GNAT family N-acetyltransferase</fullName>
    </submittedName>
</protein>